<sequence length="53" mass="6196">MFIVKKGLESASGFPGTFIFVVPALAKHSYWFDFWMFLVFDVILFLIVYFVIP</sequence>
<name>A0A8C2IF82_CYPCA</name>
<evidence type="ECO:0000256" key="1">
    <source>
        <dbReference type="SAM" id="Phobius"/>
    </source>
</evidence>
<proteinExistence type="predicted"/>
<protein>
    <submittedName>
        <fullName evidence="2">Uncharacterized protein</fullName>
    </submittedName>
</protein>
<evidence type="ECO:0000313" key="2">
    <source>
        <dbReference type="Ensembl" id="ENSCCRP00020079144.1"/>
    </source>
</evidence>
<feature type="transmembrane region" description="Helical" evidence="1">
    <location>
        <begin position="7"/>
        <end position="26"/>
    </location>
</feature>
<keyword evidence="1" id="KW-0812">Transmembrane</keyword>
<dbReference type="Pfam" id="PF17696">
    <property type="entry name" value="ALN"/>
    <property type="match status" value="1"/>
</dbReference>
<dbReference type="Proteomes" id="UP000694701">
    <property type="component" value="Unplaced"/>
</dbReference>
<keyword evidence="1" id="KW-1133">Transmembrane helix</keyword>
<evidence type="ECO:0000313" key="3">
    <source>
        <dbReference type="Proteomes" id="UP000694701"/>
    </source>
</evidence>
<keyword evidence="1" id="KW-0472">Membrane</keyword>
<feature type="transmembrane region" description="Helical" evidence="1">
    <location>
        <begin position="32"/>
        <end position="52"/>
    </location>
</feature>
<dbReference type="Ensembl" id="ENSCCRT00020086753.1">
    <property type="protein sequence ID" value="ENSCCRP00020079144.1"/>
    <property type="gene ID" value="ENSCCRG00020036765.1"/>
</dbReference>
<reference evidence="2" key="1">
    <citation type="submission" date="2025-08" db="UniProtKB">
        <authorList>
            <consortium name="Ensembl"/>
        </authorList>
    </citation>
    <scope>IDENTIFICATION</scope>
</reference>
<dbReference type="InterPro" id="IPR038780">
    <property type="entry name" value="ALN"/>
</dbReference>
<organism evidence="2 3">
    <name type="scientific">Cyprinus carpio</name>
    <name type="common">Common carp</name>
    <dbReference type="NCBI Taxonomy" id="7962"/>
    <lineage>
        <taxon>Eukaryota</taxon>
        <taxon>Metazoa</taxon>
        <taxon>Chordata</taxon>
        <taxon>Craniata</taxon>
        <taxon>Vertebrata</taxon>
        <taxon>Euteleostomi</taxon>
        <taxon>Actinopterygii</taxon>
        <taxon>Neopterygii</taxon>
        <taxon>Teleostei</taxon>
        <taxon>Ostariophysi</taxon>
        <taxon>Cypriniformes</taxon>
        <taxon>Cyprinidae</taxon>
        <taxon>Cyprininae</taxon>
        <taxon>Cyprinus</taxon>
    </lineage>
</organism>
<accession>A0A8C2IF82</accession>
<dbReference type="AlphaFoldDB" id="A0A8C2IF82"/>